<dbReference type="PROSITE" id="PS50109">
    <property type="entry name" value="HIS_KIN"/>
    <property type="match status" value="1"/>
</dbReference>
<dbReference type="Pfam" id="PF00512">
    <property type="entry name" value="HisKA"/>
    <property type="match status" value="1"/>
</dbReference>
<feature type="region of interest" description="Disordered" evidence="11">
    <location>
        <begin position="467"/>
        <end position="512"/>
    </location>
</feature>
<feature type="domain" description="Histidine kinase" evidence="13">
    <location>
        <begin position="251"/>
        <end position="471"/>
    </location>
</feature>
<dbReference type="InterPro" id="IPR005467">
    <property type="entry name" value="His_kinase_dom"/>
</dbReference>
<keyword evidence="16" id="KW-1185">Reference proteome</keyword>
<dbReference type="Gene3D" id="6.10.340.10">
    <property type="match status" value="1"/>
</dbReference>
<gene>
    <name evidence="15" type="ORF">EIZ62_02120</name>
</gene>
<evidence type="ECO:0000256" key="11">
    <source>
        <dbReference type="SAM" id="MobiDB-lite"/>
    </source>
</evidence>
<dbReference type="SMART" id="SM00388">
    <property type="entry name" value="HisKA"/>
    <property type="match status" value="1"/>
</dbReference>
<dbReference type="GO" id="GO:0000155">
    <property type="term" value="F:phosphorelay sensor kinase activity"/>
    <property type="evidence" value="ECO:0007669"/>
    <property type="project" value="InterPro"/>
</dbReference>
<dbReference type="SUPFAM" id="SSF158472">
    <property type="entry name" value="HAMP domain-like"/>
    <property type="match status" value="1"/>
</dbReference>
<dbReference type="Gene3D" id="1.10.287.130">
    <property type="match status" value="1"/>
</dbReference>
<evidence type="ECO:0000256" key="6">
    <source>
        <dbReference type="ARBA" id="ARBA00022692"/>
    </source>
</evidence>
<dbReference type="Pfam" id="PF00672">
    <property type="entry name" value="HAMP"/>
    <property type="match status" value="1"/>
</dbReference>
<dbReference type="SMART" id="SM00304">
    <property type="entry name" value="HAMP"/>
    <property type="match status" value="1"/>
</dbReference>
<evidence type="ECO:0000256" key="4">
    <source>
        <dbReference type="ARBA" id="ARBA00022553"/>
    </source>
</evidence>
<sequence>MTRRLLLSHLTVALLVLLCLEVPLGIFYSRAEQQHATRAAGDEAESLAAFAAVSLEGRRTAALRSRVAHCAERVGGDVFVFGPEGRLMASSRPLTPTEAREMAGRREVRSALRGRAAVDLREGTAGGGVRVPAAAAPVPLGPDRFGAVRVVLPADMVHRRIHGVWLTLAVVGLVALVAVAGVAFWLARWTSRPVLELERATARLAEGDLSVRATLATSTGPPEVRRLAVTFNETAARLEHLLASQRAFAGEASHQLKTPLAALRLRLDNLEPDVADHARGGLAAAMTETERLARMVEGLLAMARLDEKAVMRVPVDLDRVALDRVQTWAPVFEERGCRLALGVEHAGQALAVPGAVEQILDNLLSNALRVSPSGSVVLLDRRLPRPARRSPRDHRAPWAELHVVDEGPGMPPEHRERAFDRFWRAPGSTEGGSGLGLPLVQRLAVASGGHVVLEEAARGGIDAVVRLPSIPSRGGPGHPSARAESRAESLLPWPARRTVHTPRRPAPSVRRP</sequence>
<organism evidence="15 16">
    <name type="scientific">Streptomyces ficellus</name>
    <dbReference type="NCBI Taxonomy" id="1977088"/>
    <lineage>
        <taxon>Bacteria</taxon>
        <taxon>Bacillati</taxon>
        <taxon>Actinomycetota</taxon>
        <taxon>Actinomycetes</taxon>
        <taxon>Kitasatosporales</taxon>
        <taxon>Streptomycetaceae</taxon>
        <taxon>Streptomyces</taxon>
    </lineage>
</organism>
<protein>
    <recommendedName>
        <fullName evidence="3">histidine kinase</fullName>
        <ecNumber evidence="3">2.7.13.3</ecNumber>
    </recommendedName>
</protein>
<dbReference type="SUPFAM" id="SSF47384">
    <property type="entry name" value="Homodimeric domain of signal transducing histidine kinase"/>
    <property type="match status" value="1"/>
</dbReference>
<accession>A0A6I6F841</accession>
<keyword evidence="9" id="KW-0902">Two-component regulatory system</keyword>
<dbReference type="AlphaFoldDB" id="A0A6I6F841"/>
<dbReference type="PANTHER" id="PTHR45436">
    <property type="entry name" value="SENSOR HISTIDINE KINASE YKOH"/>
    <property type="match status" value="1"/>
</dbReference>
<dbReference type="InterPro" id="IPR003594">
    <property type="entry name" value="HATPase_dom"/>
</dbReference>
<dbReference type="RefSeq" id="WP_156690998.1">
    <property type="nucleotide sequence ID" value="NZ_CP034279.1"/>
</dbReference>
<keyword evidence="4" id="KW-0597">Phosphoprotein</keyword>
<dbReference type="PANTHER" id="PTHR45436:SF5">
    <property type="entry name" value="SENSOR HISTIDINE KINASE TRCS"/>
    <property type="match status" value="1"/>
</dbReference>
<dbReference type="OrthoDB" id="9786919at2"/>
<keyword evidence="6 12" id="KW-0812">Transmembrane</keyword>
<evidence type="ECO:0000256" key="9">
    <source>
        <dbReference type="ARBA" id="ARBA00023012"/>
    </source>
</evidence>
<dbReference type="InterPro" id="IPR036890">
    <property type="entry name" value="HATPase_C_sf"/>
</dbReference>
<evidence type="ECO:0000256" key="8">
    <source>
        <dbReference type="ARBA" id="ARBA00022989"/>
    </source>
</evidence>
<evidence type="ECO:0000256" key="1">
    <source>
        <dbReference type="ARBA" id="ARBA00000085"/>
    </source>
</evidence>
<evidence type="ECO:0000313" key="16">
    <source>
        <dbReference type="Proteomes" id="UP000422572"/>
    </source>
</evidence>
<keyword evidence="8 12" id="KW-1133">Transmembrane helix</keyword>
<comment type="subcellular location">
    <subcellularLocation>
        <location evidence="2">Cell membrane</location>
    </subcellularLocation>
</comment>
<feature type="transmembrane region" description="Helical" evidence="12">
    <location>
        <begin position="164"/>
        <end position="187"/>
    </location>
</feature>
<dbReference type="InterPro" id="IPR050428">
    <property type="entry name" value="TCS_sensor_his_kinase"/>
</dbReference>
<evidence type="ECO:0000256" key="7">
    <source>
        <dbReference type="ARBA" id="ARBA00022777"/>
    </source>
</evidence>
<keyword evidence="7 15" id="KW-0418">Kinase</keyword>
<evidence type="ECO:0000313" key="15">
    <source>
        <dbReference type="EMBL" id="QGV77177.1"/>
    </source>
</evidence>
<dbReference type="KEGG" id="sfic:EIZ62_02120"/>
<dbReference type="SUPFAM" id="SSF55874">
    <property type="entry name" value="ATPase domain of HSP90 chaperone/DNA topoisomerase II/histidine kinase"/>
    <property type="match status" value="1"/>
</dbReference>
<dbReference type="PROSITE" id="PS50885">
    <property type="entry name" value="HAMP"/>
    <property type="match status" value="1"/>
</dbReference>
<dbReference type="PRINTS" id="PR00344">
    <property type="entry name" value="BCTRLSENSOR"/>
</dbReference>
<evidence type="ECO:0000256" key="12">
    <source>
        <dbReference type="SAM" id="Phobius"/>
    </source>
</evidence>
<dbReference type="Gene3D" id="3.30.565.10">
    <property type="entry name" value="Histidine kinase-like ATPase, C-terminal domain"/>
    <property type="match status" value="1"/>
</dbReference>
<comment type="catalytic activity">
    <reaction evidence="1">
        <text>ATP + protein L-histidine = ADP + protein N-phospho-L-histidine.</text>
        <dbReference type="EC" id="2.7.13.3"/>
    </reaction>
</comment>
<evidence type="ECO:0000256" key="3">
    <source>
        <dbReference type="ARBA" id="ARBA00012438"/>
    </source>
</evidence>
<dbReference type="Pfam" id="PF02518">
    <property type="entry name" value="HATPase_c"/>
    <property type="match status" value="1"/>
</dbReference>
<dbReference type="CDD" id="cd06225">
    <property type="entry name" value="HAMP"/>
    <property type="match status" value="1"/>
</dbReference>
<dbReference type="InterPro" id="IPR003660">
    <property type="entry name" value="HAMP_dom"/>
</dbReference>
<dbReference type="SMART" id="SM00387">
    <property type="entry name" value="HATPase_c"/>
    <property type="match status" value="1"/>
</dbReference>
<reference evidence="15 16" key="1">
    <citation type="submission" date="2018-12" db="EMBL/GenBank/DDBJ databases">
        <title>Complete genome sequence of Streptomyces ficellus NRRL8067, the producer of ficellomycin, feldamycin and nojirimycin.</title>
        <authorList>
            <person name="Zhang H."/>
            <person name="Yue R."/>
            <person name="Liu Y."/>
            <person name="Li M."/>
            <person name="Mu H."/>
            <person name="Zhang J."/>
        </authorList>
    </citation>
    <scope>NUCLEOTIDE SEQUENCE [LARGE SCALE GENOMIC DNA]</scope>
    <source>
        <strain evidence="15 16">NRRL 8067</strain>
    </source>
</reference>
<name>A0A6I6F841_9ACTN</name>
<evidence type="ECO:0000259" key="14">
    <source>
        <dbReference type="PROSITE" id="PS50885"/>
    </source>
</evidence>
<dbReference type="InterPro" id="IPR003661">
    <property type="entry name" value="HisK_dim/P_dom"/>
</dbReference>
<dbReference type="CDD" id="cd00082">
    <property type="entry name" value="HisKA"/>
    <property type="match status" value="1"/>
</dbReference>
<dbReference type="EC" id="2.7.13.3" evidence="3"/>
<evidence type="ECO:0000259" key="13">
    <source>
        <dbReference type="PROSITE" id="PS50109"/>
    </source>
</evidence>
<keyword evidence="10 12" id="KW-0472">Membrane</keyword>
<dbReference type="InterPro" id="IPR036097">
    <property type="entry name" value="HisK_dim/P_sf"/>
</dbReference>
<evidence type="ECO:0000256" key="2">
    <source>
        <dbReference type="ARBA" id="ARBA00004236"/>
    </source>
</evidence>
<proteinExistence type="predicted"/>
<dbReference type="GO" id="GO:0005886">
    <property type="term" value="C:plasma membrane"/>
    <property type="evidence" value="ECO:0007669"/>
    <property type="project" value="UniProtKB-SubCell"/>
</dbReference>
<dbReference type="InterPro" id="IPR004358">
    <property type="entry name" value="Sig_transdc_His_kin-like_C"/>
</dbReference>
<keyword evidence="5" id="KW-0808">Transferase</keyword>
<dbReference type="EMBL" id="CP034279">
    <property type="protein sequence ID" value="QGV77177.1"/>
    <property type="molecule type" value="Genomic_DNA"/>
</dbReference>
<evidence type="ECO:0000256" key="10">
    <source>
        <dbReference type="ARBA" id="ARBA00023136"/>
    </source>
</evidence>
<dbReference type="Proteomes" id="UP000422572">
    <property type="component" value="Chromosome"/>
</dbReference>
<feature type="domain" description="HAMP" evidence="14">
    <location>
        <begin position="188"/>
        <end position="243"/>
    </location>
</feature>
<evidence type="ECO:0000256" key="5">
    <source>
        <dbReference type="ARBA" id="ARBA00022679"/>
    </source>
</evidence>